<dbReference type="PROSITE" id="PS50174">
    <property type="entry name" value="G_PATCH"/>
    <property type="match status" value="1"/>
</dbReference>
<protein>
    <recommendedName>
        <fullName evidence="2">G-patch domain-containing protein</fullName>
    </recommendedName>
</protein>
<feature type="compositionally biased region" description="Basic residues" evidence="1">
    <location>
        <begin position="359"/>
        <end position="369"/>
    </location>
</feature>
<sequence length="369" mass="40960">MDAWNGSFAQNQLEKFGWNKGDGLGKNKDGNVKHISVTKKNDKKGVGVGQDQWEFAWWDHLFNKSASSVVINKDDDKGEVKVETKNHNMRKSKTGIISTVKPSGISDSESSPAEAPSGESTPIPEEQPRTMMDSVKEVHQSFSQRIASSKLYGAFVKSTAGALDPSAPSSEQTSKEASANASDADPDNEFKDYSVRITDAELFAACEGRTARKGGRGLVDQKGKFSRVMTEYLTNSTDDVPSNAEESSKDKKRKKSDEKDDTKSKKKKAKRDDKESKKKVKKSSKEKKFKKESGEKTLPKKDKQNGDAVSQIDEIESKDEKTKTAKKEKKAKKEKSKKQDKDSKASKKRSAEDSEIKEKSKKSKKSKKD</sequence>
<dbReference type="InterPro" id="IPR050656">
    <property type="entry name" value="PINX1"/>
</dbReference>
<dbReference type="PANTHER" id="PTHR23149">
    <property type="entry name" value="G PATCH DOMAIN CONTAINING PROTEIN"/>
    <property type="match status" value="1"/>
</dbReference>
<organism evidence="3 4">
    <name type="scientific">Umbelopsis vinacea</name>
    <dbReference type="NCBI Taxonomy" id="44442"/>
    <lineage>
        <taxon>Eukaryota</taxon>
        <taxon>Fungi</taxon>
        <taxon>Fungi incertae sedis</taxon>
        <taxon>Mucoromycota</taxon>
        <taxon>Mucoromycotina</taxon>
        <taxon>Umbelopsidomycetes</taxon>
        <taxon>Umbelopsidales</taxon>
        <taxon>Umbelopsidaceae</taxon>
        <taxon>Umbelopsis</taxon>
    </lineage>
</organism>
<comment type="caution">
    <text evidence="3">The sequence shown here is derived from an EMBL/GenBank/DDBJ whole genome shotgun (WGS) entry which is preliminary data.</text>
</comment>
<dbReference type="GO" id="GO:0003676">
    <property type="term" value="F:nucleic acid binding"/>
    <property type="evidence" value="ECO:0007669"/>
    <property type="project" value="InterPro"/>
</dbReference>
<feature type="region of interest" description="Disordered" evidence="1">
    <location>
        <begin position="160"/>
        <end position="192"/>
    </location>
</feature>
<dbReference type="PANTHER" id="PTHR23149:SF9">
    <property type="entry name" value="G PATCH DOMAIN-CONTAINING PROTEIN 4"/>
    <property type="match status" value="1"/>
</dbReference>
<name>A0A8H7QBU6_9FUNG</name>
<evidence type="ECO:0000256" key="1">
    <source>
        <dbReference type="SAM" id="MobiDB-lite"/>
    </source>
</evidence>
<feature type="compositionally biased region" description="Basic and acidic residues" evidence="1">
    <location>
        <begin position="289"/>
        <end position="305"/>
    </location>
</feature>
<dbReference type="OrthoDB" id="29523at2759"/>
<dbReference type="InterPro" id="IPR000467">
    <property type="entry name" value="G_patch_dom"/>
</dbReference>
<feature type="compositionally biased region" description="Low complexity" evidence="1">
    <location>
        <begin position="106"/>
        <end position="120"/>
    </location>
</feature>
<dbReference type="EMBL" id="JAEPRA010000001">
    <property type="protein sequence ID" value="KAG2188985.1"/>
    <property type="molecule type" value="Genomic_DNA"/>
</dbReference>
<feature type="compositionally biased region" description="Polar residues" evidence="1">
    <location>
        <begin position="167"/>
        <end position="176"/>
    </location>
</feature>
<keyword evidence="4" id="KW-1185">Reference proteome</keyword>
<dbReference type="AlphaFoldDB" id="A0A8H7QBU6"/>
<feature type="region of interest" description="Disordered" evidence="1">
    <location>
        <begin position="232"/>
        <end position="369"/>
    </location>
</feature>
<reference evidence="3" key="1">
    <citation type="submission" date="2020-12" db="EMBL/GenBank/DDBJ databases">
        <title>Metabolic potential, ecology and presence of endohyphal bacteria is reflected in genomic diversity of Mucoromycotina.</title>
        <authorList>
            <person name="Muszewska A."/>
            <person name="Okrasinska A."/>
            <person name="Steczkiewicz K."/>
            <person name="Drgas O."/>
            <person name="Orlowska M."/>
            <person name="Perlinska-Lenart U."/>
            <person name="Aleksandrzak-Piekarczyk T."/>
            <person name="Szatraj K."/>
            <person name="Zielenkiewicz U."/>
            <person name="Pilsyk S."/>
            <person name="Malc E."/>
            <person name="Mieczkowski P."/>
            <person name="Kruszewska J.S."/>
            <person name="Biernat P."/>
            <person name="Pawlowska J."/>
        </authorList>
    </citation>
    <scope>NUCLEOTIDE SEQUENCE</scope>
    <source>
        <strain evidence="3">WA0000051536</strain>
    </source>
</reference>
<evidence type="ECO:0000313" key="4">
    <source>
        <dbReference type="Proteomes" id="UP000612746"/>
    </source>
</evidence>
<dbReference type="GO" id="GO:0005730">
    <property type="term" value="C:nucleolus"/>
    <property type="evidence" value="ECO:0007669"/>
    <property type="project" value="TreeGrafter"/>
</dbReference>
<feature type="compositionally biased region" description="Basic and acidic residues" evidence="1">
    <location>
        <begin position="337"/>
        <end position="358"/>
    </location>
</feature>
<gene>
    <name evidence="3" type="ORF">INT44_004127</name>
</gene>
<dbReference type="Proteomes" id="UP000612746">
    <property type="component" value="Unassembled WGS sequence"/>
</dbReference>
<dbReference type="Pfam" id="PF01585">
    <property type="entry name" value="G-patch"/>
    <property type="match status" value="1"/>
</dbReference>
<dbReference type="SMART" id="SM00443">
    <property type="entry name" value="G_patch"/>
    <property type="match status" value="1"/>
</dbReference>
<proteinExistence type="predicted"/>
<feature type="region of interest" description="Disordered" evidence="1">
    <location>
        <begin position="83"/>
        <end position="140"/>
    </location>
</feature>
<feature type="compositionally biased region" description="Basic residues" evidence="1">
    <location>
        <begin position="326"/>
        <end position="336"/>
    </location>
</feature>
<evidence type="ECO:0000259" key="2">
    <source>
        <dbReference type="PROSITE" id="PS50174"/>
    </source>
</evidence>
<evidence type="ECO:0000313" key="3">
    <source>
        <dbReference type="EMBL" id="KAG2188985.1"/>
    </source>
</evidence>
<feature type="region of interest" description="Disordered" evidence="1">
    <location>
        <begin position="206"/>
        <end position="225"/>
    </location>
</feature>
<feature type="domain" description="G-patch" evidence="2">
    <location>
        <begin position="5"/>
        <end position="51"/>
    </location>
</feature>
<feature type="compositionally biased region" description="Basic residues" evidence="1">
    <location>
        <begin position="277"/>
        <end position="288"/>
    </location>
</feature>
<accession>A0A8H7QBU6</accession>